<keyword evidence="2" id="KW-1185">Reference proteome</keyword>
<organism evidence="1 2">
    <name type="scientific">Halomonas rhizosphaerae</name>
    <dbReference type="NCBI Taxonomy" id="3043296"/>
    <lineage>
        <taxon>Bacteria</taxon>
        <taxon>Pseudomonadati</taxon>
        <taxon>Pseudomonadota</taxon>
        <taxon>Gammaproteobacteria</taxon>
        <taxon>Oceanospirillales</taxon>
        <taxon>Halomonadaceae</taxon>
        <taxon>Halomonas</taxon>
    </lineage>
</organism>
<dbReference type="RefSeq" id="WP_282735704.1">
    <property type="nucleotide sequence ID" value="NZ_JASCQP010000027.1"/>
</dbReference>
<sequence length="71" mass="7548">MVAAEEQPDECVPSEWRITEGHDEAAIAAAQAEREARGLDAEHGVLVGDPASQLVQARHPATGEFTAVELL</sequence>
<protein>
    <submittedName>
        <fullName evidence="1">Uncharacterized protein</fullName>
    </submittedName>
</protein>
<dbReference type="EMBL" id="JASCQP010000027">
    <property type="protein sequence ID" value="MDI5891766.1"/>
    <property type="molecule type" value="Genomic_DNA"/>
</dbReference>
<reference evidence="1 2" key="1">
    <citation type="submission" date="2023-04" db="EMBL/GenBank/DDBJ databases">
        <title>Halomonas strains isolated from rhizosphere soil.</title>
        <authorList>
            <person name="Xu L."/>
            <person name="Sun J.-Q."/>
        </authorList>
    </citation>
    <scope>NUCLEOTIDE SEQUENCE [LARGE SCALE GENOMIC DNA]</scope>
    <source>
        <strain evidence="1 2">LR5S20</strain>
    </source>
</reference>
<evidence type="ECO:0000313" key="1">
    <source>
        <dbReference type="EMBL" id="MDI5891766.1"/>
    </source>
</evidence>
<comment type="caution">
    <text evidence="1">The sequence shown here is derived from an EMBL/GenBank/DDBJ whole genome shotgun (WGS) entry which is preliminary data.</text>
</comment>
<name>A0ABT6V0K8_9GAMM</name>
<dbReference type="Proteomes" id="UP001225957">
    <property type="component" value="Unassembled WGS sequence"/>
</dbReference>
<proteinExistence type="predicted"/>
<accession>A0ABT6V0K8</accession>
<evidence type="ECO:0000313" key="2">
    <source>
        <dbReference type="Proteomes" id="UP001225957"/>
    </source>
</evidence>
<gene>
    <name evidence="1" type="ORF">QLQ83_11705</name>
</gene>